<name>A0A0D2EU04_9EURO</name>
<proteinExistence type="predicted"/>
<dbReference type="AlphaFoldDB" id="A0A0D2EU04"/>
<keyword evidence="2" id="KW-1185">Reference proteome</keyword>
<sequence>MFCIILHHVIELLLPDRETVCRRSWPQGHETRKEIGQSINPAKQTRQQTNNLHRSSRCSLVHHRGVGSTSGSPSLVLCCSFPRRLQRGFEATLGNPNSELFRRCSVEAHATPPREFSRSLGASGRGHISSNSPSTIQFFDNISVHSLKPVPRVVDKLWWFADRC</sequence>
<evidence type="ECO:0000313" key="1">
    <source>
        <dbReference type="EMBL" id="KIW51299.1"/>
    </source>
</evidence>
<organism evidence="1 2">
    <name type="scientific">Exophiala xenobiotica</name>
    <dbReference type="NCBI Taxonomy" id="348802"/>
    <lineage>
        <taxon>Eukaryota</taxon>
        <taxon>Fungi</taxon>
        <taxon>Dikarya</taxon>
        <taxon>Ascomycota</taxon>
        <taxon>Pezizomycotina</taxon>
        <taxon>Eurotiomycetes</taxon>
        <taxon>Chaetothyriomycetidae</taxon>
        <taxon>Chaetothyriales</taxon>
        <taxon>Herpotrichiellaceae</taxon>
        <taxon>Exophiala</taxon>
    </lineage>
</organism>
<dbReference type="GeneID" id="25331944"/>
<dbReference type="Proteomes" id="UP000054342">
    <property type="component" value="Unassembled WGS sequence"/>
</dbReference>
<gene>
    <name evidence="1" type="ORF">PV05_10036</name>
</gene>
<reference evidence="1 2" key="1">
    <citation type="submission" date="2015-01" db="EMBL/GenBank/DDBJ databases">
        <title>The Genome Sequence of Exophiala xenobiotica CBS118157.</title>
        <authorList>
            <consortium name="The Broad Institute Genomics Platform"/>
            <person name="Cuomo C."/>
            <person name="de Hoog S."/>
            <person name="Gorbushina A."/>
            <person name="Stielow B."/>
            <person name="Teixiera M."/>
            <person name="Abouelleil A."/>
            <person name="Chapman S.B."/>
            <person name="Priest M."/>
            <person name="Young S.K."/>
            <person name="Wortman J."/>
            <person name="Nusbaum C."/>
            <person name="Birren B."/>
        </authorList>
    </citation>
    <scope>NUCLEOTIDE SEQUENCE [LARGE SCALE GENOMIC DNA]</scope>
    <source>
        <strain evidence="1 2">CBS 118157</strain>
    </source>
</reference>
<protein>
    <submittedName>
        <fullName evidence="1">Uncharacterized protein</fullName>
    </submittedName>
</protein>
<dbReference type="RefSeq" id="XP_013311883.1">
    <property type="nucleotide sequence ID" value="XM_013456429.1"/>
</dbReference>
<evidence type="ECO:0000313" key="2">
    <source>
        <dbReference type="Proteomes" id="UP000054342"/>
    </source>
</evidence>
<dbReference type="HOGENOM" id="CLU_1619033_0_0_1"/>
<accession>A0A0D2EU04</accession>
<dbReference type="EMBL" id="KN847322">
    <property type="protein sequence ID" value="KIW51299.1"/>
    <property type="molecule type" value="Genomic_DNA"/>
</dbReference>